<sequence length="214" mass="23843">MTPQEFITAIAPFAVSEQQRTGVLASVTMAQAALESGWGSAAPGNNLFGIKGTASDLATLEYVNGRFVTVHNGFRVYDSWEDSIADHSDFLLQNSRYAAAGFFERSQALDYTGAAYALQSAGYAADPQYAIKLISIIQTYQLAEYDTLEEDDMPMKFDHDWQWNMLGDALEGLYRKGLLSDYIWVEKAYNRQLTGTELAWLNTIIYARQSGIEV</sequence>
<dbReference type="EMBL" id="CAJVCE010000002">
    <property type="protein sequence ID" value="CAG7623118.1"/>
    <property type="molecule type" value="Genomic_DNA"/>
</dbReference>
<feature type="domain" description="Mannosyl-glycoprotein endo-beta-N-acetylglucosamidase-like" evidence="2">
    <location>
        <begin position="3"/>
        <end position="146"/>
    </location>
</feature>
<dbReference type="InterPro" id="IPR051056">
    <property type="entry name" value="Glycosyl_Hydrolase_73"/>
</dbReference>
<dbReference type="PANTHER" id="PTHR33308">
    <property type="entry name" value="PEPTIDOGLYCAN HYDROLASE FLGJ"/>
    <property type="match status" value="1"/>
</dbReference>
<name>A0ABN7TGD7_9BACL</name>
<dbReference type="Pfam" id="PF01832">
    <property type="entry name" value="Glucosaminidase"/>
    <property type="match status" value="1"/>
</dbReference>
<dbReference type="Proteomes" id="UP000730618">
    <property type="component" value="Unassembled WGS sequence"/>
</dbReference>
<keyword evidence="4" id="KW-1185">Reference proteome</keyword>
<gene>
    <name evidence="3" type="ORF">PAECIP111802_00908</name>
</gene>
<comment type="caution">
    <text evidence="3">The sequence shown here is derived from an EMBL/GenBank/DDBJ whole genome shotgun (WGS) entry which is preliminary data.</text>
</comment>
<protein>
    <recommendedName>
        <fullName evidence="2">Mannosyl-glycoprotein endo-beta-N-acetylglucosamidase-like domain-containing protein</fullName>
    </recommendedName>
</protein>
<evidence type="ECO:0000313" key="4">
    <source>
        <dbReference type="Proteomes" id="UP000730618"/>
    </source>
</evidence>
<evidence type="ECO:0000313" key="3">
    <source>
        <dbReference type="EMBL" id="CAG7623118.1"/>
    </source>
</evidence>
<accession>A0ABN7TGD7</accession>
<dbReference type="InterPro" id="IPR002901">
    <property type="entry name" value="MGlyc_endo_b_GlcNAc-like_dom"/>
</dbReference>
<evidence type="ECO:0000256" key="1">
    <source>
        <dbReference type="ARBA" id="ARBA00022801"/>
    </source>
</evidence>
<proteinExistence type="predicted"/>
<organism evidence="3 4">
    <name type="scientific">Paenibacillus allorhizosphaerae</name>
    <dbReference type="NCBI Taxonomy" id="2849866"/>
    <lineage>
        <taxon>Bacteria</taxon>
        <taxon>Bacillati</taxon>
        <taxon>Bacillota</taxon>
        <taxon>Bacilli</taxon>
        <taxon>Bacillales</taxon>
        <taxon>Paenibacillaceae</taxon>
        <taxon>Paenibacillus</taxon>
    </lineage>
</organism>
<keyword evidence="1" id="KW-0378">Hydrolase</keyword>
<dbReference type="SMART" id="SM00047">
    <property type="entry name" value="LYZ2"/>
    <property type="match status" value="1"/>
</dbReference>
<reference evidence="3 4" key="1">
    <citation type="submission" date="2021-06" db="EMBL/GenBank/DDBJ databases">
        <authorList>
            <person name="Criscuolo A."/>
        </authorList>
    </citation>
    <scope>NUCLEOTIDE SEQUENCE [LARGE SCALE GENOMIC DNA]</scope>
    <source>
        <strain evidence="4">CIP 111802</strain>
    </source>
</reference>
<dbReference type="RefSeq" id="WP_218097263.1">
    <property type="nucleotide sequence ID" value="NZ_CAJVCE010000002.1"/>
</dbReference>
<dbReference type="PANTHER" id="PTHR33308:SF9">
    <property type="entry name" value="PEPTIDOGLYCAN HYDROLASE FLGJ"/>
    <property type="match status" value="1"/>
</dbReference>
<evidence type="ECO:0000259" key="2">
    <source>
        <dbReference type="SMART" id="SM00047"/>
    </source>
</evidence>